<sequence>MRYAATGQSSGFGFLIFTVLETASYCKVKAFIRDAMTTNTILRDQKKCTSDALQRRFALAEAELHAQQRKNEKRPLEENKGVSLDVMSSSADVTDALLMPSSNALSKKGNFSFSGHATTQDMEANDATYFGLSHPVHENLLPTSLKISDRTGNTVKRVLHDLLQSGDSAQKYLQGSRSMNIYDLIHLDNHVQGRNRSLGARVRALQAHSKRSKKHMSMKQHRKCGSLDLPQEFYNFDIFKPMHEMWKGYMNQLLKSVGKNQVAQHLLTADLHGAMILVVQCRMASFTGVIGIMIRETTETFGIITQDNKFQALRPLMLIAASSPTLLIEKNPFIAPLLS</sequence>
<dbReference type="Proteomes" id="UP000828048">
    <property type="component" value="Chromosome 1"/>
</dbReference>
<name>A0ACB7XW44_9ERIC</name>
<comment type="caution">
    <text evidence="1">The sequence shown here is derived from an EMBL/GenBank/DDBJ whole genome shotgun (WGS) entry which is preliminary data.</text>
</comment>
<dbReference type="EMBL" id="CM037151">
    <property type="protein sequence ID" value="KAH7844987.1"/>
    <property type="molecule type" value="Genomic_DNA"/>
</dbReference>
<organism evidence="1 2">
    <name type="scientific">Vaccinium darrowii</name>
    <dbReference type="NCBI Taxonomy" id="229202"/>
    <lineage>
        <taxon>Eukaryota</taxon>
        <taxon>Viridiplantae</taxon>
        <taxon>Streptophyta</taxon>
        <taxon>Embryophyta</taxon>
        <taxon>Tracheophyta</taxon>
        <taxon>Spermatophyta</taxon>
        <taxon>Magnoliopsida</taxon>
        <taxon>eudicotyledons</taxon>
        <taxon>Gunneridae</taxon>
        <taxon>Pentapetalae</taxon>
        <taxon>asterids</taxon>
        <taxon>Ericales</taxon>
        <taxon>Ericaceae</taxon>
        <taxon>Vaccinioideae</taxon>
        <taxon>Vaccinieae</taxon>
        <taxon>Vaccinium</taxon>
    </lineage>
</organism>
<accession>A0ACB7XW44</accession>
<protein>
    <submittedName>
        <fullName evidence="1">Uncharacterized protein</fullName>
    </submittedName>
</protein>
<gene>
    <name evidence="1" type="ORF">Vadar_033901</name>
</gene>
<evidence type="ECO:0000313" key="1">
    <source>
        <dbReference type="EMBL" id="KAH7844987.1"/>
    </source>
</evidence>
<evidence type="ECO:0000313" key="2">
    <source>
        <dbReference type="Proteomes" id="UP000828048"/>
    </source>
</evidence>
<keyword evidence="2" id="KW-1185">Reference proteome</keyword>
<reference evidence="1 2" key="1">
    <citation type="journal article" date="2021" name="Hortic Res">
        <title>High-quality reference genome and annotation aids understanding of berry development for evergreen blueberry (Vaccinium darrowii).</title>
        <authorList>
            <person name="Yu J."/>
            <person name="Hulse-Kemp A.M."/>
            <person name="Babiker E."/>
            <person name="Staton M."/>
        </authorList>
    </citation>
    <scope>NUCLEOTIDE SEQUENCE [LARGE SCALE GENOMIC DNA]</scope>
    <source>
        <strain evidence="2">cv. NJ 8807/NJ 8810</strain>
        <tissue evidence="1">Young leaf</tissue>
    </source>
</reference>
<proteinExistence type="predicted"/>